<protein>
    <recommendedName>
        <fullName evidence="5">E3 ubiquitin-protein ligase Sina-like RING finger domain-containing protein</fullName>
    </recommendedName>
</protein>
<gene>
    <name evidence="6" type="ORF">PVAP13_3NG208159</name>
</gene>
<evidence type="ECO:0000256" key="3">
    <source>
        <dbReference type="ARBA" id="ARBA00022833"/>
    </source>
</evidence>
<dbReference type="GO" id="GO:0005737">
    <property type="term" value="C:cytoplasm"/>
    <property type="evidence" value="ECO:0007669"/>
    <property type="project" value="TreeGrafter"/>
</dbReference>
<feature type="compositionally biased region" description="Low complexity" evidence="4">
    <location>
        <begin position="196"/>
        <end position="205"/>
    </location>
</feature>
<evidence type="ECO:0000259" key="5">
    <source>
        <dbReference type="Pfam" id="PF21362"/>
    </source>
</evidence>
<evidence type="ECO:0000256" key="1">
    <source>
        <dbReference type="ARBA" id="ARBA00022723"/>
    </source>
</evidence>
<evidence type="ECO:0000256" key="4">
    <source>
        <dbReference type="SAM" id="MobiDB-lite"/>
    </source>
</evidence>
<evidence type="ECO:0000313" key="6">
    <source>
        <dbReference type="EMBL" id="KAG2616450.1"/>
    </source>
</evidence>
<dbReference type="PANTHER" id="PTHR10315:SF90">
    <property type="entry name" value="RING-TYPE E3 UBIQUITIN TRANSFERASE"/>
    <property type="match status" value="1"/>
</dbReference>
<dbReference type="InterPro" id="IPR049548">
    <property type="entry name" value="Sina-like_RING"/>
</dbReference>
<reference evidence="6" key="1">
    <citation type="submission" date="2020-05" db="EMBL/GenBank/DDBJ databases">
        <title>WGS assembly of Panicum virgatum.</title>
        <authorList>
            <person name="Lovell J.T."/>
            <person name="Jenkins J."/>
            <person name="Shu S."/>
            <person name="Juenger T.E."/>
            <person name="Schmutz J."/>
        </authorList>
    </citation>
    <scope>NUCLEOTIDE SEQUENCE</scope>
    <source>
        <strain evidence="6">AP13</strain>
    </source>
</reference>
<comment type="caution">
    <text evidence="6">The sequence shown here is derived from an EMBL/GenBank/DDBJ whole genome shotgun (WGS) entry which is preliminary data.</text>
</comment>
<dbReference type="CDD" id="cd16571">
    <property type="entry name" value="RING-HC_SIAHs"/>
    <property type="match status" value="1"/>
</dbReference>
<feature type="region of interest" description="Disordered" evidence="4">
    <location>
        <begin position="170"/>
        <end position="205"/>
    </location>
</feature>
<dbReference type="InterPro" id="IPR052088">
    <property type="entry name" value="E3_ubiquitin-ligase_SINA"/>
</dbReference>
<proteinExistence type="predicted"/>
<keyword evidence="3" id="KW-0862">Zinc</keyword>
<keyword evidence="1" id="KW-0479">Metal-binding</keyword>
<dbReference type="Proteomes" id="UP000823388">
    <property type="component" value="Chromosome 3N"/>
</dbReference>
<feature type="region of interest" description="Disordered" evidence="4">
    <location>
        <begin position="1"/>
        <end position="42"/>
    </location>
</feature>
<dbReference type="PANTHER" id="PTHR10315">
    <property type="entry name" value="E3 UBIQUITIN PROTEIN LIGASE SIAH"/>
    <property type="match status" value="1"/>
</dbReference>
<feature type="domain" description="E3 ubiquitin-protein ligase Sina-like RING finger" evidence="5">
    <location>
        <begin position="66"/>
        <end position="103"/>
    </location>
</feature>
<dbReference type="GO" id="GO:0008270">
    <property type="term" value="F:zinc ion binding"/>
    <property type="evidence" value="ECO:0007669"/>
    <property type="project" value="UniProtKB-KW"/>
</dbReference>
<keyword evidence="2" id="KW-0863">Zinc-finger</keyword>
<dbReference type="Pfam" id="PF21362">
    <property type="entry name" value="Sina_RING"/>
    <property type="match status" value="1"/>
</dbReference>
<evidence type="ECO:0000313" key="7">
    <source>
        <dbReference type="Proteomes" id="UP000823388"/>
    </source>
</evidence>
<organism evidence="6 7">
    <name type="scientific">Panicum virgatum</name>
    <name type="common">Blackwell switchgrass</name>
    <dbReference type="NCBI Taxonomy" id="38727"/>
    <lineage>
        <taxon>Eukaryota</taxon>
        <taxon>Viridiplantae</taxon>
        <taxon>Streptophyta</taxon>
        <taxon>Embryophyta</taxon>
        <taxon>Tracheophyta</taxon>
        <taxon>Spermatophyta</taxon>
        <taxon>Magnoliopsida</taxon>
        <taxon>Liliopsida</taxon>
        <taxon>Poales</taxon>
        <taxon>Poaceae</taxon>
        <taxon>PACMAD clade</taxon>
        <taxon>Panicoideae</taxon>
        <taxon>Panicodae</taxon>
        <taxon>Paniceae</taxon>
        <taxon>Panicinae</taxon>
        <taxon>Panicum</taxon>
        <taxon>Panicum sect. Hiantes</taxon>
    </lineage>
</organism>
<keyword evidence="7" id="KW-1185">Reference proteome</keyword>
<evidence type="ECO:0000256" key="2">
    <source>
        <dbReference type="ARBA" id="ARBA00022771"/>
    </source>
</evidence>
<name>A0A8T0U0D8_PANVG</name>
<sequence>MRSANCSMKRAKREKAAKEAASQGSDGANKEEMGSSGSRPASAAAAGAEAEAVAYVAAEDADALECGVCFHPLKPPIFQCDEGHVVCSLCRDELAPAGKCYVCGIATHKYITITGATPWSACWSPSVSHARMQPMAVLPDRRTMISMTTIKRAHTLRATARARTVTSLARQKRSWTTSPAHMAGLPPPRSVPLRHAASASTTDSTSSSLTALRTTIILPPAAAVGTCSS</sequence>
<dbReference type="AlphaFoldDB" id="A0A8T0U0D8"/>
<dbReference type="EMBL" id="CM029042">
    <property type="protein sequence ID" value="KAG2616450.1"/>
    <property type="molecule type" value="Genomic_DNA"/>
</dbReference>
<accession>A0A8T0U0D8</accession>
<dbReference type="GO" id="GO:0061630">
    <property type="term" value="F:ubiquitin protein ligase activity"/>
    <property type="evidence" value="ECO:0007669"/>
    <property type="project" value="TreeGrafter"/>
</dbReference>